<sequence length="81" mass="9042">MAEWSGGVEAWSLVEEWQSGGMEYNRGVAEWSPRIAVEERQSGGLEYNRGAAEWRPGVQQRSSRVEACGTGREAMVQRPTL</sequence>
<comment type="caution">
    <text evidence="2">The sequence shown here is derived from an EMBL/GenBank/DDBJ whole genome shotgun (WGS) entry which is preliminary data.</text>
</comment>
<dbReference type="AlphaFoldDB" id="A0AAV7RAR6"/>
<dbReference type="EMBL" id="JANPWB010000009">
    <property type="protein sequence ID" value="KAJ1147928.1"/>
    <property type="molecule type" value="Genomic_DNA"/>
</dbReference>
<reference evidence="2" key="1">
    <citation type="journal article" date="2022" name="bioRxiv">
        <title>Sequencing and chromosome-scale assembly of the giantPleurodeles waltlgenome.</title>
        <authorList>
            <person name="Brown T."/>
            <person name="Elewa A."/>
            <person name="Iarovenko S."/>
            <person name="Subramanian E."/>
            <person name="Araus A.J."/>
            <person name="Petzold A."/>
            <person name="Susuki M."/>
            <person name="Suzuki K.-i.T."/>
            <person name="Hayashi T."/>
            <person name="Toyoda A."/>
            <person name="Oliveira C."/>
            <person name="Osipova E."/>
            <person name="Leigh N.D."/>
            <person name="Simon A."/>
            <person name="Yun M.H."/>
        </authorList>
    </citation>
    <scope>NUCLEOTIDE SEQUENCE</scope>
    <source>
        <strain evidence="2">20211129_DDA</strain>
        <tissue evidence="2">Liver</tissue>
    </source>
</reference>
<name>A0AAV7RAR6_PLEWA</name>
<dbReference type="Proteomes" id="UP001066276">
    <property type="component" value="Chromosome 5"/>
</dbReference>
<organism evidence="2 3">
    <name type="scientific">Pleurodeles waltl</name>
    <name type="common">Iberian ribbed newt</name>
    <dbReference type="NCBI Taxonomy" id="8319"/>
    <lineage>
        <taxon>Eukaryota</taxon>
        <taxon>Metazoa</taxon>
        <taxon>Chordata</taxon>
        <taxon>Craniata</taxon>
        <taxon>Vertebrata</taxon>
        <taxon>Euteleostomi</taxon>
        <taxon>Amphibia</taxon>
        <taxon>Batrachia</taxon>
        <taxon>Caudata</taxon>
        <taxon>Salamandroidea</taxon>
        <taxon>Salamandridae</taxon>
        <taxon>Pleurodelinae</taxon>
        <taxon>Pleurodeles</taxon>
    </lineage>
</organism>
<protein>
    <submittedName>
        <fullName evidence="2">Uncharacterized protein</fullName>
    </submittedName>
</protein>
<gene>
    <name evidence="2" type="ORF">NDU88_000769</name>
</gene>
<keyword evidence="3" id="KW-1185">Reference proteome</keyword>
<evidence type="ECO:0000256" key="1">
    <source>
        <dbReference type="SAM" id="MobiDB-lite"/>
    </source>
</evidence>
<proteinExistence type="predicted"/>
<accession>A0AAV7RAR6</accession>
<evidence type="ECO:0000313" key="2">
    <source>
        <dbReference type="EMBL" id="KAJ1147928.1"/>
    </source>
</evidence>
<evidence type="ECO:0000313" key="3">
    <source>
        <dbReference type="Proteomes" id="UP001066276"/>
    </source>
</evidence>
<feature type="region of interest" description="Disordered" evidence="1">
    <location>
        <begin position="62"/>
        <end position="81"/>
    </location>
</feature>